<dbReference type="KEGG" id="lbc:LACBIDRAFT_296964"/>
<dbReference type="GeneID" id="6076229"/>
<proteinExistence type="predicted"/>
<dbReference type="InParanoid" id="B0D9N4"/>
<name>B0D9N4_LACBS</name>
<dbReference type="EMBL" id="DS547101">
    <property type="protein sequence ID" value="EDR08383.1"/>
    <property type="molecule type" value="Genomic_DNA"/>
</dbReference>
<sequence>MEGLHGLSTKKPSCVDINASARVLVVHEIECHITLPGLFERSRAQEVLVLANQLTLEPWGLRPEA</sequence>
<dbReference type="Proteomes" id="UP000001194">
    <property type="component" value="Unassembled WGS sequence"/>
</dbReference>
<accession>B0D9N4</accession>
<dbReference type="RefSeq" id="XP_001880608.1">
    <property type="nucleotide sequence ID" value="XM_001880573.1"/>
</dbReference>
<dbReference type="AlphaFoldDB" id="B0D9N4"/>
<evidence type="ECO:0000313" key="2">
    <source>
        <dbReference type="Proteomes" id="UP000001194"/>
    </source>
</evidence>
<dbReference type="HOGENOM" id="CLU_2850094_0_0_1"/>
<keyword evidence="2" id="KW-1185">Reference proteome</keyword>
<organism evidence="2">
    <name type="scientific">Laccaria bicolor (strain S238N-H82 / ATCC MYA-4686)</name>
    <name type="common">Bicoloured deceiver</name>
    <name type="synonym">Laccaria laccata var. bicolor</name>
    <dbReference type="NCBI Taxonomy" id="486041"/>
    <lineage>
        <taxon>Eukaryota</taxon>
        <taxon>Fungi</taxon>
        <taxon>Dikarya</taxon>
        <taxon>Basidiomycota</taxon>
        <taxon>Agaricomycotina</taxon>
        <taxon>Agaricomycetes</taxon>
        <taxon>Agaricomycetidae</taxon>
        <taxon>Agaricales</taxon>
        <taxon>Agaricineae</taxon>
        <taxon>Hydnangiaceae</taxon>
        <taxon>Laccaria</taxon>
    </lineage>
</organism>
<gene>
    <name evidence="1" type="ORF">LACBIDRAFT_296964</name>
</gene>
<protein>
    <submittedName>
        <fullName evidence="1">Predicted protein</fullName>
    </submittedName>
</protein>
<reference evidence="1 2" key="1">
    <citation type="journal article" date="2008" name="Nature">
        <title>The genome of Laccaria bicolor provides insights into mycorrhizal symbiosis.</title>
        <authorList>
            <person name="Martin F."/>
            <person name="Aerts A."/>
            <person name="Ahren D."/>
            <person name="Brun A."/>
            <person name="Danchin E.G.J."/>
            <person name="Duchaussoy F."/>
            <person name="Gibon J."/>
            <person name="Kohler A."/>
            <person name="Lindquist E."/>
            <person name="Pereda V."/>
            <person name="Salamov A."/>
            <person name="Shapiro H.J."/>
            <person name="Wuyts J."/>
            <person name="Blaudez D."/>
            <person name="Buee M."/>
            <person name="Brokstein P."/>
            <person name="Canbaeck B."/>
            <person name="Cohen D."/>
            <person name="Courty P.E."/>
            <person name="Coutinho P.M."/>
            <person name="Delaruelle C."/>
            <person name="Detter J.C."/>
            <person name="Deveau A."/>
            <person name="DiFazio S."/>
            <person name="Duplessis S."/>
            <person name="Fraissinet-Tachet L."/>
            <person name="Lucic E."/>
            <person name="Frey-Klett P."/>
            <person name="Fourrey C."/>
            <person name="Feussner I."/>
            <person name="Gay G."/>
            <person name="Grimwood J."/>
            <person name="Hoegger P.J."/>
            <person name="Jain P."/>
            <person name="Kilaru S."/>
            <person name="Labbe J."/>
            <person name="Lin Y.C."/>
            <person name="Legue V."/>
            <person name="Le Tacon F."/>
            <person name="Marmeisse R."/>
            <person name="Melayah D."/>
            <person name="Montanini B."/>
            <person name="Muratet M."/>
            <person name="Nehls U."/>
            <person name="Niculita-Hirzel H."/>
            <person name="Oudot-Le Secq M.P."/>
            <person name="Peter M."/>
            <person name="Quesneville H."/>
            <person name="Rajashekar B."/>
            <person name="Reich M."/>
            <person name="Rouhier N."/>
            <person name="Schmutz J."/>
            <person name="Yin T."/>
            <person name="Chalot M."/>
            <person name="Henrissat B."/>
            <person name="Kuees U."/>
            <person name="Lucas S."/>
            <person name="Van de Peer Y."/>
            <person name="Podila G.K."/>
            <person name="Polle A."/>
            <person name="Pukkila P.J."/>
            <person name="Richardson P.M."/>
            <person name="Rouze P."/>
            <person name="Sanders I.R."/>
            <person name="Stajich J.E."/>
            <person name="Tunlid A."/>
            <person name="Tuskan G."/>
            <person name="Grigoriev I.V."/>
        </authorList>
    </citation>
    <scope>NUCLEOTIDE SEQUENCE [LARGE SCALE GENOMIC DNA]</scope>
    <source>
        <strain evidence="2">S238N-H82 / ATCC MYA-4686</strain>
    </source>
</reference>
<evidence type="ECO:0000313" key="1">
    <source>
        <dbReference type="EMBL" id="EDR08383.1"/>
    </source>
</evidence>